<sequence length="35" mass="3737">MGTSAIVMMVLGMTIIWGGLVASISNVIMKARKQQ</sequence>
<dbReference type="Pfam" id="PF16951">
    <property type="entry name" value="MaAIMP_sms"/>
    <property type="match status" value="1"/>
</dbReference>
<organism evidence="2 3">
    <name type="scientific">Priestia endophytica</name>
    <dbReference type="NCBI Taxonomy" id="135735"/>
    <lineage>
        <taxon>Bacteria</taxon>
        <taxon>Bacillati</taxon>
        <taxon>Bacillota</taxon>
        <taxon>Bacilli</taxon>
        <taxon>Bacillales</taxon>
        <taxon>Bacillaceae</taxon>
        <taxon>Priestia</taxon>
    </lineage>
</organism>
<evidence type="ECO:0000256" key="1">
    <source>
        <dbReference type="SAM" id="Phobius"/>
    </source>
</evidence>
<gene>
    <name evidence="2" type="ORF">A3864_17350</name>
</gene>
<accession>A0AAX1Q6Y0</accession>
<reference evidence="2 3" key="1">
    <citation type="submission" date="2016-03" db="EMBL/GenBank/DDBJ databases">
        <title>Comparison of Bacillus endophyticus and B. anthracis characteristics using whole genome sequence analysis and microbiological techniques.</title>
        <authorList>
            <person name="Lekota K.E."/>
            <person name="Mafofo J."/>
            <person name="Rees J."/>
            <person name="Muchadeyi F.C."/>
            <person name="Madoroba E."/>
            <person name="Van Heerden H."/>
        </authorList>
    </citation>
    <scope>NUCLEOTIDE SEQUENCE [LARGE SCALE GENOMIC DNA]</scope>
    <source>
        <strain evidence="2 3">3631_10C</strain>
    </source>
</reference>
<evidence type="ECO:0008006" key="4">
    <source>
        <dbReference type="Google" id="ProtNLM"/>
    </source>
</evidence>
<dbReference type="InterPro" id="IPR031596">
    <property type="entry name" value="MaAIMP_sms"/>
</dbReference>
<name>A0AAX1Q6Y0_9BACI</name>
<keyword evidence="1" id="KW-0472">Membrane</keyword>
<dbReference type="RefSeq" id="WP_111924113.1">
    <property type="nucleotide sequence ID" value="NZ_JAMAYK010000002.1"/>
</dbReference>
<comment type="caution">
    <text evidence="2">The sequence shown here is derived from an EMBL/GenBank/DDBJ whole genome shotgun (WGS) entry which is preliminary data.</text>
</comment>
<protein>
    <recommendedName>
        <fullName evidence="4">Methionine/alanine importer small subunit</fullName>
    </recommendedName>
</protein>
<feature type="transmembrane region" description="Helical" evidence="1">
    <location>
        <begin position="6"/>
        <end position="29"/>
    </location>
</feature>
<keyword evidence="1" id="KW-1133">Transmembrane helix</keyword>
<keyword evidence="1" id="KW-0812">Transmembrane</keyword>
<dbReference type="AlphaFoldDB" id="A0AAX1Q6Y0"/>
<proteinExistence type="predicted"/>
<evidence type="ECO:0000313" key="2">
    <source>
        <dbReference type="EMBL" id="RAS74709.1"/>
    </source>
</evidence>
<dbReference type="Proteomes" id="UP000250174">
    <property type="component" value="Unassembled WGS sequence"/>
</dbReference>
<dbReference type="EMBL" id="LVYK01000044">
    <property type="protein sequence ID" value="RAS74709.1"/>
    <property type="molecule type" value="Genomic_DNA"/>
</dbReference>
<evidence type="ECO:0000313" key="3">
    <source>
        <dbReference type="Proteomes" id="UP000250174"/>
    </source>
</evidence>
<dbReference type="NCBIfam" id="NF033493">
    <property type="entry name" value="MetS_like_NSS"/>
    <property type="match status" value="1"/>
</dbReference>